<dbReference type="AlphaFoldDB" id="A0A814UK99"/>
<feature type="region of interest" description="Disordered" evidence="1">
    <location>
        <begin position="26"/>
        <end position="47"/>
    </location>
</feature>
<reference evidence="2" key="1">
    <citation type="submission" date="2021-02" db="EMBL/GenBank/DDBJ databases">
        <authorList>
            <person name="Nowell W R."/>
        </authorList>
    </citation>
    <scope>NUCLEOTIDE SEQUENCE</scope>
</reference>
<comment type="caution">
    <text evidence="2">The sequence shown here is derived from an EMBL/GenBank/DDBJ whole genome shotgun (WGS) entry which is preliminary data.</text>
</comment>
<gene>
    <name evidence="2" type="ORF">XAT740_LOCUS22303</name>
</gene>
<proteinExistence type="predicted"/>
<accession>A0A814UK99</accession>
<dbReference type="Proteomes" id="UP000663828">
    <property type="component" value="Unassembled WGS sequence"/>
</dbReference>
<name>A0A814UK99_ADIRI</name>
<organism evidence="2 3">
    <name type="scientific">Adineta ricciae</name>
    <name type="common">Rotifer</name>
    <dbReference type="NCBI Taxonomy" id="249248"/>
    <lineage>
        <taxon>Eukaryota</taxon>
        <taxon>Metazoa</taxon>
        <taxon>Spiralia</taxon>
        <taxon>Gnathifera</taxon>
        <taxon>Rotifera</taxon>
        <taxon>Eurotatoria</taxon>
        <taxon>Bdelloidea</taxon>
        <taxon>Adinetida</taxon>
        <taxon>Adinetidae</taxon>
        <taxon>Adineta</taxon>
    </lineage>
</organism>
<sequence>MVRCNLEYPTWLYFEHSELDPMMQYKRKSKKDADEESAQIQKESKQGHIIDRWGQKYSEYPPPKTCTYINISSGSSFLQQPFTVNYFPLAFGFIETYLLGTISRTVYYEDKHQVVNETCIPKKSRDFSRLIPGDLTTYEFQFGHEAEYKRQYMSAYFAITKKKAGWDCNRHYEIIASAATPYFENLNESGSYTLSHPQLSVSTLKSLIY</sequence>
<evidence type="ECO:0000313" key="2">
    <source>
        <dbReference type="EMBL" id="CAF1175982.1"/>
    </source>
</evidence>
<evidence type="ECO:0000256" key="1">
    <source>
        <dbReference type="SAM" id="MobiDB-lite"/>
    </source>
</evidence>
<keyword evidence="3" id="KW-1185">Reference proteome</keyword>
<dbReference type="EMBL" id="CAJNOR010001635">
    <property type="protein sequence ID" value="CAF1175982.1"/>
    <property type="molecule type" value="Genomic_DNA"/>
</dbReference>
<protein>
    <submittedName>
        <fullName evidence="2">Uncharacterized protein</fullName>
    </submittedName>
</protein>
<evidence type="ECO:0000313" key="3">
    <source>
        <dbReference type="Proteomes" id="UP000663828"/>
    </source>
</evidence>